<dbReference type="EMBL" id="BARW01036719">
    <property type="protein sequence ID" value="GAJ20047.1"/>
    <property type="molecule type" value="Genomic_DNA"/>
</dbReference>
<accession>X1VL77</accession>
<organism evidence="1">
    <name type="scientific">marine sediment metagenome</name>
    <dbReference type="NCBI Taxonomy" id="412755"/>
    <lineage>
        <taxon>unclassified sequences</taxon>
        <taxon>metagenomes</taxon>
        <taxon>ecological metagenomes</taxon>
    </lineage>
</organism>
<comment type="caution">
    <text evidence="1">The sequence shown here is derived from an EMBL/GenBank/DDBJ whole genome shotgun (WGS) entry which is preliminary data.</text>
</comment>
<name>X1VL77_9ZZZZ</name>
<reference evidence="1" key="1">
    <citation type="journal article" date="2014" name="Front. Microbiol.">
        <title>High frequency of phylogenetically diverse reductive dehalogenase-homologous genes in deep subseafloor sedimentary metagenomes.</title>
        <authorList>
            <person name="Kawai M."/>
            <person name="Futagami T."/>
            <person name="Toyoda A."/>
            <person name="Takaki Y."/>
            <person name="Nishi S."/>
            <person name="Hori S."/>
            <person name="Arai W."/>
            <person name="Tsubouchi T."/>
            <person name="Morono Y."/>
            <person name="Uchiyama I."/>
            <person name="Ito T."/>
            <person name="Fujiyama A."/>
            <person name="Inagaki F."/>
            <person name="Takami H."/>
        </authorList>
    </citation>
    <scope>NUCLEOTIDE SEQUENCE</scope>
    <source>
        <strain evidence="1">Expedition CK06-06</strain>
    </source>
</reference>
<gene>
    <name evidence="1" type="ORF">S12H4_56916</name>
</gene>
<proteinExistence type="predicted"/>
<sequence>PDVARESGNRHKLRGFVFYRPFTTSMLHS</sequence>
<evidence type="ECO:0000313" key="1">
    <source>
        <dbReference type="EMBL" id="GAJ20047.1"/>
    </source>
</evidence>
<dbReference type="AlphaFoldDB" id="X1VL77"/>
<protein>
    <submittedName>
        <fullName evidence="1">Uncharacterized protein</fullName>
    </submittedName>
</protein>
<feature type="non-terminal residue" evidence="1">
    <location>
        <position position="1"/>
    </location>
</feature>